<sequence>MFLTRISVNQPVFATMIMVALMVIGGYAFTKLPIEQYPDIEFPVVAVVVSYPGAAPEAVEADVIEPIEDSVNTISGIDSIQSTAQSGQALVVMQFDMDVDTAVAVQDVRDNMASVRPTLPDGADDPLVLRFDPAELPIISVALSSETMAPRDLTELAEDTIAQQFSVIDGVGRASVVGGVPRQLEILLDPDRMTAFGIGVTEVVGALSSENRDLPAGSVDLGREEQSLQVAGQIEQRDEFLDLIVARRGGQPVRLGDIATLEEGEASIDSLAVLDGRRALAIDVVKTQGSNTVAVAEAIREKVAELNEDGLPEGVTLEVVRDNSVSVEESYENVQDMLIEGAVLATLIVFLFLNSWRSTVITGLTLPISIIGTMTLIWVLGFTLNLMTLLALSLAVGLLIDDAIVVRENIMRHLHMGKSHRQAALDGTNEIGLAVLATTLSIVAVFLPVAFMEGIIGQFFLQFGVTVSVAVLISLFVAFTLDPMMSSVWYDPAGDPDRKRGPVGRLVNQFDRGFEWLSRRYLSVLRWSLKHRLATLGIALGAFIGSFFLAPLVGVEFIPAADEGEFQVQIETPPGSSLDYTAMKIAQVDGVLRDFDEVTGTYATVNSGTSASGTNTATIIAAMTPSTERERTPVQMVEPVRRALASIPGIDPVVSAAGGLGGVSKPVVVNLYGDDIAVLERLAQQLAEEMRGIDGLLDVESSLAETQPILSVEVDRDAASDLGLSLAQIGNALSPMLGGEEVTDWTAPDARTFTVVVQLPEAVRNDLDRLRALPIAPAAADATGGTGGAQMITLDQVARITQGASSAEINRLDLTRQVEVSANLAAGTTLGAVGGPVQAAIAAVDTPPGYRISSGGEAEDLAEAGTSAATALLLAVIFIYLVLASQFGSFLQPVAIMAALPLSLIGVMLGLLVGGSTLNMFSVIGFIMLMGLVVKNAILLVDNANQHTRAGWTLYDALVEAGMTRFRPIVMTTLAMIFGMLPLALNIHGGSGQNAPMAHAVIGGLISSTLLTLVVVPVALTYVAGFTRVVQRFTPKAPDDGAHAAPDQA</sequence>
<dbReference type="RefSeq" id="WP_110812636.1">
    <property type="nucleotide sequence ID" value="NZ_QJTE01000001.1"/>
</dbReference>
<feature type="transmembrane region" description="Helical" evidence="1">
    <location>
        <begin position="386"/>
        <end position="406"/>
    </location>
</feature>
<dbReference type="InterPro" id="IPR027463">
    <property type="entry name" value="AcrB_DN_DC_subdom"/>
</dbReference>
<feature type="transmembrane region" description="Helical" evidence="1">
    <location>
        <begin position="360"/>
        <end position="380"/>
    </location>
</feature>
<feature type="transmembrane region" description="Helical" evidence="1">
    <location>
        <begin position="12"/>
        <end position="30"/>
    </location>
</feature>
<dbReference type="EMBL" id="QJTE01000001">
    <property type="protein sequence ID" value="PYE85592.1"/>
    <property type="molecule type" value="Genomic_DNA"/>
</dbReference>
<gene>
    <name evidence="2" type="ORF">DFP88_101260</name>
</gene>
<proteinExistence type="predicted"/>
<dbReference type="PANTHER" id="PTHR32063:SF0">
    <property type="entry name" value="SWARMING MOTILITY PROTEIN SWRC"/>
    <property type="match status" value="1"/>
</dbReference>
<feature type="transmembrane region" description="Helical" evidence="1">
    <location>
        <begin position="895"/>
        <end position="914"/>
    </location>
</feature>
<reference evidence="2 3" key="1">
    <citation type="submission" date="2018-06" db="EMBL/GenBank/DDBJ databases">
        <title>Genomic Encyclopedia of Type Strains, Phase III (KMG-III): the genomes of soil and plant-associated and newly described type strains.</title>
        <authorList>
            <person name="Whitman W."/>
        </authorList>
    </citation>
    <scope>NUCLEOTIDE SEQUENCE [LARGE SCALE GENOMIC DNA]</scope>
    <source>
        <strain evidence="2 3">CECT 9025</strain>
    </source>
</reference>
<dbReference type="GO" id="GO:0005886">
    <property type="term" value="C:plasma membrane"/>
    <property type="evidence" value="ECO:0007669"/>
    <property type="project" value="TreeGrafter"/>
</dbReference>
<keyword evidence="1" id="KW-0472">Membrane</keyword>
<evidence type="ECO:0000256" key="1">
    <source>
        <dbReference type="SAM" id="Phobius"/>
    </source>
</evidence>
<evidence type="ECO:0000313" key="3">
    <source>
        <dbReference type="Proteomes" id="UP000248311"/>
    </source>
</evidence>
<dbReference type="OrthoDB" id="174266at2"/>
<protein>
    <submittedName>
        <fullName evidence="2">HAE1 family hydrophobic/amphiphilic exporter-1</fullName>
    </submittedName>
</protein>
<organism evidence="2 3">
    <name type="scientific">Pseudoroseicyclus aestuarii</name>
    <dbReference type="NCBI Taxonomy" id="1795041"/>
    <lineage>
        <taxon>Bacteria</taxon>
        <taxon>Pseudomonadati</taxon>
        <taxon>Pseudomonadota</taxon>
        <taxon>Alphaproteobacteria</taxon>
        <taxon>Rhodobacterales</taxon>
        <taxon>Paracoccaceae</taxon>
        <taxon>Pseudoroseicyclus</taxon>
    </lineage>
</organism>
<dbReference type="PRINTS" id="PR00702">
    <property type="entry name" value="ACRIFLAVINRP"/>
</dbReference>
<feature type="transmembrane region" description="Helical" evidence="1">
    <location>
        <begin position="1000"/>
        <end position="1023"/>
    </location>
</feature>
<feature type="transmembrane region" description="Helical" evidence="1">
    <location>
        <begin position="864"/>
        <end position="883"/>
    </location>
</feature>
<dbReference type="Gene3D" id="3.30.70.1430">
    <property type="entry name" value="Multidrug efflux transporter AcrB pore domain"/>
    <property type="match status" value="2"/>
</dbReference>
<dbReference type="Gene3D" id="3.30.70.1440">
    <property type="entry name" value="Multidrug efflux transporter AcrB pore domain"/>
    <property type="match status" value="1"/>
</dbReference>
<dbReference type="Proteomes" id="UP000248311">
    <property type="component" value="Unassembled WGS sequence"/>
</dbReference>
<dbReference type="Gene3D" id="1.20.1640.10">
    <property type="entry name" value="Multidrug efflux transporter AcrB transmembrane domain"/>
    <property type="match status" value="2"/>
</dbReference>
<name>A0A318SVS1_9RHOB</name>
<dbReference type="InterPro" id="IPR001036">
    <property type="entry name" value="Acrflvin-R"/>
</dbReference>
<comment type="caution">
    <text evidence="2">The sequence shown here is derived from an EMBL/GenBank/DDBJ whole genome shotgun (WGS) entry which is preliminary data.</text>
</comment>
<feature type="transmembrane region" description="Helical" evidence="1">
    <location>
        <begin position="969"/>
        <end position="988"/>
    </location>
</feature>
<dbReference type="Gene3D" id="3.30.2090.10">
    <property type="entry name" value="Multidrug efflux transporter AcrB TolC docking domain, DN and DC subdomains"/>
    <property type="match status" value="2"/>
</dbReference>
<dbReference type="Pfam" id="PF00873">
    <property type="entry name" value="ACR_tran"/>
    <property type="match status" value="1"/>
</dbReference>
<feature type="transmembrane region" description="Helical" evidence="1">
    <location>
        <begin position="533"/>
        <end position="553"/>
    </location>
</feature>
<feature type="transmembrane region" description="Helical" evidence="1">
    <location>
        <begin position="427"/>
        <end position="447"/>
    </location>
</feature>
<dbReference type="AlphaFoldDB" id="A0A318SVS1"/>
<dbReference type="SUPFAM" id="SSF82714">
    <property type="entry name" value="Multidrug efflux transporter AcrB TolC docking domain, DN and DC subdomains"/>
    <property type="match status" value="2"/>
</dbReference>
<dbReference type="SUPFAM" id="SSF82693">
    <property type="entry name" value="Multidrug efflux transporter AcrB pore domain, PN1, PN2, PC1 and PC2 subdomains"/>
    <property type="match status" value="3"/>
</dbReference>
<keyword evidence="1" id="KW-1133">Transmembrane helix</keyword>
<feature type="transmembrane region" description="Helical" evidence="1">
    <location>
        <begin position="920"/>
        <end position="941"/>
    </location>
</feature>
<accession>A0A318SVS1</accession>
<evidence type="ECO:0000313" key="2">
    <source>
        <dbReference type="EMBL" id="PYE85592.1"/>
    </source>
</evidence>
<dbReference type="GO" id="GO:0042910">
    <property type="term" value="F:xenobiotic transmembrane transporter activity"/>
    <property type="evidence" value="ECO:0007669"/>
    <property type="project" value="TreeGrafter"/>
</dbReference>
<dbReference type="PANTHER" id="PTHR32063">
    <property type="match status" value="1"/>
</dbReference>
<dbReference type="SUPFAM" id="SSF82866">
    <property type="entry name" value="Multidrug efflux transporter AcrB transmembrane domain"/>
    <property type="match status" value="2"/>
</dbReference>
<dbReference type="Gene3D" id="3.30.70.1320">
    <property type="entry name" value="Multidrug efflux transporter AcrB pore domain like"/>
    <property type="match status" value="1"/>
</dbReference>
<keyword evidence="3" id="KW-1185">Reference proteome</keyword>
<keyword evidence="1" id="KW-0812">Transmembrane</keyword>
<feature type="transmembrane region" description="Helical" evidence="1">
    <location>
        <begin position="459"/>
        <end position="481"/>
    </location>
</feature>